<dbReference type="STRING" id="93759.A0A1R3K0L5"/>
<dbReference type="OrthoDB" id="10266039at2759"/>
<name>A0A1R3K0L5_9ROSI</name>
<dbReference type="GO" id="GO:0016567">
    <property type="term" value="P:protein ubiquitination"/>
    <property type="evidence" value="ECO:0007669"/>
    <property type="project" value="UniProtKB-UniPathway"/>
</dbReference>
<protein>
    <submittedName>
        <fullName evidence="2">E3 ubiquitin-protein ligase BRE1-like 1-like protein</fullName>
    </submittedName>
</protein>
<evidence type="ECO:0000313" key="3">
    <source>
        <dbReference type="Proteomes" id="UP000187203"/>
    </source>
</evidence>
<sequence>MSSGPYAKGVGRGPTSSPFLSSSSSNRRCFDPMRCTDYICCWGLPSYSSILVVEKDSLAWREKELSVKMDMDDVFGRSLAVSDSRASHLGTEIQRHIDERKIIEAKLEEAIKEPGGKI</sequence>
<feature type="region of interest" description="Disordered" evidence="1">
    <location>
        <begin position="1"/>
        <end position="27"/>
    </location>
</feature>
<dbReference type="EMBL" id="AWUE01014928">
    <property type="protein sequence ID" value="OMP00614.1"/>
    <property type="molecule type" value="Genomic_DNA"/>
</dbReference>
<organism evidence="2 3">
    <name type="scientific">Corchorus olitorius</name>
    <dbReference type="NCBI Taxonomy" id="93759"/>
    <lineage>
        <taxon>Eukaryota</taxon>
        <taxon>Viridiplantae</taxon>
        <taxon>Streptophyta</taxon>
        <taxon>Embryophyta</taxon>
        <taxon>Tracheophyta</taxon>
        <taxon>Spermatophyta</taxon>
        <taxon>Magnoliopsida</taxon>
        <taxon>eudicotyledons</taxon>
        <taxon>Gunneridae</taxon>
        <taxon>Pentapetalae</taxon>
        <taxon>rosids</taxon>
        <taxon>malvids</taxon>
        <taxon>Malvales</taxon>
        <taxon>Malvaceae</taxon>
        <taxon>Grewioideae</taxon>
        <taxon>Apeibeae</taxon>
        <taxon>Corchorus</taxon>
    </lineage>
</organism>
<keyword evidence="3" id="KW-1185">Reference proteome</keyword>
<evidence type="ECO:0000313" key="2">
    <source>
        <dbReference type="EMBL" id="OMP00614.1"/>
    </source>
</evidence>
<reference evidence="3" key="1">
    <citation type="submission" date="2013-09" db="EMBL/GenBank/DDBJ databases">
        <title>Corchorus olitorius genome sequencing.</title>
        <authorList>
            <person name="Alam M."/>
            <person name="Haque M.S."/>
            <person name="Islam M.S."/>
            <person name="Emdad E.M."/>
            <person name="Islam M.M."/>
            <person name="Ahmed B."/>
            <person name="Halim A."/>
            <person name="Hossen Q.M.M."/>
            <person name="Hossain M.Z."/>
            <person name="Ahmed R."/>
            <person name="Khan M.M."/>
            <person name="Islam R."/>
            <person name="Rashid M.M."/>
            <person name="Khan S.A."/>
            <person name="Rahman M.S."/>
            <person name="Alam M."/>
            <person name="Yahiya A.S."/>
            <person name="Khan M.S."/>
            <person name="Azam M.S."/>
            <person name="Haque T."/>
            <person name="Lashkar M.Z.H."/>
            <person name="Akhand A.I."/>
            <person name="Morshed G."/>
            <person name="Roy S."/>
            <person name="Uddin K.S."/>
            <person name="Rabeya T."/>
            <person name="Hossain A.S."/>
            <person name="Chowdhury A."/>
            <person name="Snigdha A.R."/>
            <person name="Mortoza M.S."/>
            <person name="Matin S.A."/>
            <person name="Hoque S.M.E."/>
            <person name="Islam M.K."/>
            <person name="Roy D.K."/>
            <person name="Haider R."/>
            <person name="Moosa M.M."/>
            <person name="Elias S.M."/>
            <person name="Hasan A.M."/>
            <person name="Jahan S."/>
            <person name="Shafiuddin M."/>
            <person name="Mahmood N."/>
            <person name="Shommy N.S."/>
        </authorList>
    </citation>
    <scope>NUCLEOTIDE SEQUENCE [LARGE SCALE GENOMIC DNA]</scope>
    <source>
        <strain evidence="3">cv. O-4</strain>
    </source>
</reference>
<dbReference type="AlphaFoldDB" id="A0A1R3K0L5"/>
<feature type="compositionally biased region" description="Low complexity" evidence="1">
    <location>
        <begin position="16"/>
        <end position="25"/>
    </location>
</feature>
<dbReference type="UniPathway" id="UPA00143"/>
<dbReference type="Proteomes" id="UP000187203">
    <property type="component" value="Unassembled WGS sequence"/>
</dbReference>
<evidence type="ECO:0000256" key="1">
    <source>
        <dbReference type="SAM" id="MobiDB-lite"/>
    </source>
</evidence>
<gene>
    <name evidence="2" type="ORF">COLO4_12521</name>
</gene>
<proteinExistence type="predicted"/>
<accession>A0A1R3K0L5</accession>
<comment type="caution">
    <text evidence="2">The sequence shown here is derived from an EMBL/GenBank/DDBJ whole genome shotgun (WGS) entry which is preliminary data.</text>
</comment>